<accession>A0A2P6RPH8</accession>
<evidence type="ECO:0000313" key="2">
    <source>
        <dbReference type="EMBL" id="PRQ48314.1"/>
    </source>
</evidence>
<sequence length="205" mass="22545">MDPSLYEAAASGDLRFLKEVGDGDRSVDILFQKTPKNNNVLHIAAQFMQTQFFKEFPNQIQSPLFWATNTRGDTPMHIAARVGCVELVEFLIDHAKKLQTDAADEETGPADAEAYKESLRMTNSEKDTALHVAVKSGYHGVVILLMDADPELCCYTNNAKESPLFLAVSKGFPEIGSCILDRSSASLSFEGVKGVTANPQFNLQR</sequence>
<proteinExistence type="predicted"/>
<evidence type="ECO:0000313" key="3">
    <source>
        <dbReference type="Proteomes" id="UP000238479"/>
    </source>
</evidence>
<keyword evidence="3" id="KW-1185">Reference proteome</keyword>
<dbReference type="STRING" id="74649.A0A2P6RPH8"/>
<keyword evidence="1" id="KW-0040">ANK repeat</keyword>
<dbReference type="SMART" id="SM00248">
    <property type="entry name" value="ANK"/>
    <property type="match status" value="3"/>
</dbReference>
<protein>
    <submittedName>
        <fullName evidence="2">Putative ankyrin repeat-containing domain, protein accelerated cell death 6</fullName>
    </submittedName>
</protein>
<dbReference type="InterPro" id="IPR002110">
    <property type="entry name" value="Ankyrin_rpt"/>
</dbReference>
<dbReference type="Pfam" id="PF00023">
    <property type="entry name" value="Ank"/>
    <property type="match status" value="1"/>
</dbReference>
<dbReference type="Gene3D" id="1.25.40.20">
    <property type="entry name" value="Ankyrin repeat-containing domain"/>
    <property type="match status" value="1"/>
</dbReference>
<dbReference type="EMBL" id="PDCK01000040">
    <property type="protein sequence ID" value="PRQ48314.1"/>
    <property type="molecule type" value="Genomic_DNA"/>
</dbReference>
<dbReference type="SUPFAM" id="SSF48403">
    <property type="entry name" value="Ankyrin repeat"/>
    <property type="match status" value="1"/>
</dbReference>
<feature type="repeat" description="ANK" evidence="1">
    <location>
        <begin position="71"/>
        <end position="103"/>
    </location>
</feature>
<dbReference type="OMA" id="HILARNC"/>
<dbReference type="PROSITE" id="PS50088">
    <property type="entry name" value="ANK_REPEAT"/>
    <property type="match status" value="1"/>
</dbReference>
<dbReference type="AlphaFoldDB" id="A0A2P6RPH8"/>
<dbReference type="PANTHER" id="PTHR24121">
    <property type="entry name" value="NO MECHANORECEPTOR POTENTIAL C, ISOFORM D-RELATED"/>
    <property type="match status" value="1"/>
</dbReference>
<gene>
    <name evidence="2" type="ORF">RchiOBHm_Chr2g0109301</name>
</gene>
<dbReference type="PROSITE" id="PS50297">
    <property type="entry name" value="ANK_REP_REGION"/>
    <property type="match status" value="1"/>
</dbReference>
<dbReference type="InterPro" id="IPR036770">
    <property type="entry name" value="Ankyrin_rpt-contain_sf"/>
</dbReference>
<name>A0A2P6RPH8_ROSCH</name>
<organism evidence="2 3">
    <name type="scientific">Rosa chinensis</name>
    <name type="common">China rose</name>
    <dbReference type="NCBI Taxonomy" id="74649"/>
    <lineage>
        <taxon>Eukaryota</taxon>
        <taxon>Viridiplantae</taxon>
        <taxon>Streptophyta</taxon>
        <taxon>Embryophyta</taxon>
        <taxon>Tracheophyta</taxon>
        <taxon>Spermatophyta</taxon>
        <taxon>Magnoliopsida</taxon>
        <taxon>eudicotyledons</taxon>
        <taxon>Gunneridae</taxon>
        <taxon>Pentapetalae</taxon>
        <taxon>rosids</taxon>
        <taxon>fabids</taxon>
        <taxon>Rosales</taxon>
        <taxon>Rosaceae</taxon>
        <taxon>Rosoideae</taxon>
        <taxon>Rosoideae incertae sedis</taxon>
        <taxon>Rosa</taxon>
    </lineage>
</organism>
<dbReference type="Pfam" id="PF12796">
    <property type="entry name" value="Ank_2"/>
    <property type="match status" value="1"/>
</dbReference>
<dbReference type="Proteomes" id="UP000238479">
    <property type="component" value="Chromosome 2"/>
</dbReference>
<dbReference type="PANTHER" id="PTHR24121:SF22">
    <property type="entry name" value="PROTEIN ACCELERATED CELL DEATH 6-LIKE"/>
    <property type="match status" value="1"/>
</dbReference>
<dbReference type="Gramene" id="PRQ48314">
    <property type="protein sequence ID" value="PRQ48314"/>
    <property type="gene ID" value="RchiOBHm_Chr2g0109301"/>
</dbReference>
<evidence type="ECO:0000256" key="1">
    <source>
        <dbReference type="PROSITE-ProRule" id="PRU00023"/>
    </source>
</evidence>
<comment type="caution">
    <text evidence="2">The sequence shown here is derived from an EMBL/GenBank/DDBJ whole genome shotgun (WGS) entry which is preliminary data.</text>
</comment>
<reference evidence="2 3" key="1">
    <citation type="journal article" date="2018" name="Nat. Genet.">
        <title>The Rosa genome provides new insights in the design of modern roses.</title>
        <authorList>
            <person name="Bendahmane M."/>
        </authorList>
    </citation>
    <scope>NUCLEOTIDE SEQUENCE [LARGE SCALE GENOMIC DNA]</scope>
    <source>
        <strain evidence="3">cv. Old Blush</strain>
    </source>
</reference>